<protein>
    <submittedName>
        <fullName evidence="2">Acetyltransferase</fullName>
    </submittedName>
</protein>
<dbReference type="InterPro" id="IPR000182">
    <property type="entry name" value="GNAT_dom"/>
</dbReference>
<feature type="domain" description="N-acetyltransferase" evidence="1">
    <location>
        <begin position="1"/>
        <end position="168"/>
    </location>
</feature>
<dbReference type="PROSITE" id="PS51186">
    <property type="entry name" value="GNAT"/>
    <property type="match status" value="1"/>
</dbReference>
<name>A0A151A5B8_9STAP</name>
<dbReference type="AlphaFoldDB" id="A0A151A5B8"/>
<dbReference type="EMBL" id="LUGM01000002">
    <property type="protein sequence ID" value="KYH14513.1"/>
    <property type="molecule type" value="Genomic_DNA"/>
</dbReference>
<dbReference type="CDD" id="cd04301">
    <property type="entry name" value="NAT_SF"/>
    <property type="match status" value="1"/>
</dbReference>
<evidence type="ECO:0000313" key="3">
    <source>
        <dbReference type="Proteomes" id="UP000075418"/>
    </source>
</evidence>
<dbReference type="SUPFAM" id="SSF55729">
    <property type="entry name" value="Acyl-CoA N-acyltransferases (Nat)"/>
    <property type="match status" value="1"/>
</dbReference>
<keyword evidence="2" id="KW-0808">Transferase</keyword>
<organism evidence="2 3">
    <name type="scientific">Staphylococcus kloosii</name>
    <dbReference type="NCBI Taxonomy" id="29384"/>
    <lineage>
        <taxon>Bacteria</taxon>
        <taxon>Bacillati</taxon>
        <taxon>Bacillota</taxon>
        <taxon>Bacilli</taxon>
        <taxon>Bacillales</taxon>
        <taxon>Staphylococcaceae</taxon>
        <taxon>Staphylococcus</taxon>
    </lineage>
</organism>
<evidence type="ECO:0000259" key="1">
    <source>
        <dbReference type="PROSITE" id="PS51186"/>
    </source>
</evidence>
<proteinExistence type="predicted"/>
<reference evidence="2 3" key="1">
    <citation type="submission" date="2016-02" db="EMBL/GenBank/DDBJ databases">
        <title>Draft genome sequence of hydrocarbon degrading Staphylococcus saprophyticus Strain CNV2, isolated from crude-oil contaminated soil from Noonmati Oil Refinery, Guwahati, Assam, India.</title>
        <authorList>
            <person name="Mukherjee A."/>
            <person name="Chettri B."/>
            <person name="Langpoklakpam J."/>
            <person name="Singh A.K."/>
            <person name="Chattopadhyay D.J."/>
        </authorList>
    </citation>
    <scope>NUCLEOTIDE SEQUENCE [LARGE SCALE GENOMIC DNA]</scope>
    <source>
        <strain evidence="2 3">CNV2</strain>
    </source>
</reference>
<gene>
    <name evidence="2" type="ORF">A0131_06960</name>
</gene>
<evidence type="ECO:0000313" key="2">
    <source>
        <dbReference type="EMBL" id="KYH14513.1"/>
    </source>
</evidence>
<dbReference type="InterPro" id="IPR016181">
    <property type="entry name" value="Acyl_CoA_acyltransferase"/>
</dbReference>
<dbReference type="Pfam" id="PF00583">
    <property type="entry name" value="Acetyltransf_1"/>
    <property type="match status" value="1"/>
</dbReference>
<dbReference type="Proteomes" id="UP000075418">
    <property type="component" value="Unassembled WGS sequence"/>
</dbReference>
<dbReference type="RefSeq" id="WP_061854685.1">
    <property type="nucleotide sequence ID" value="NZ_JADIIQ010000001.1"/>
</dbReference>
<accession>A0A151A5B8</accession>
<sequence length="169" mass="19751">MIRTATKQDLDSVMLLVEDAKSVMQQDNNNQWDEHYPLSEHFVDDINNESLFVLESNDKIYGFIVVDQNQSEWYDKIEWPINRTNAYVIHRLASSPDYKGGATELFDFAVNLAEDHGVHMLVTDTFALNYRAQSLFKKFGFTKVGEAEMDYHPFNKGKPFYAYYKKLEE</sequence>
<dbReference type="Gene3D" id="3.40.630.30">
    <property type="match status" value="1"/>
</dbReference>
<comment type="caution">
    <text evidence="2">The sequence shown here is derived from an EMBL/GenBank/DDBJ whole genome shotgun (WGS) entry which is preliminary data.</text>
</comment>
<dbReference type="GO" id="GO:0016747">
    <property type="term" value="F:acyltransferase activity, transferring groups other than amino-acyl groups"/>
    <property type="evidence" value="ECO:0007669"/>
    <property type="project" value="InterPro"/>
</dbReference>